<dbReference type="Pfam" id="PF13527">
    <property type="entry name" value="Acetyltransf_9"/>
    <property type="match status" value="1"/>
</dbReference>
<dbReference type="InParanoid" id="A0A263D8K5"/>
<evidence type="ECO:0000259" key="1">
    <source>
        <dbReference type="PROSITE" id="PS51186"/>
    </source>
</evidence>
<dbReference type="OrthoDB" id="9797178at2"/>
<dbReference type="AlphaFoldDB" id="A0A263D8K5"/>
<comment type="caution">
    <text evidence="2">The sequence shown here is derived from an EMBL/GenBank/DDBJ whole genome shotgun (WGS) entry which is preliminary data.</text>
</comment>
<proteinExistence type="predicted"/>
<organism evidence="2 3">
    <name type="scientific">Amycolatopsis antarctica</name>
    <dbReference type="NCBI Taxonomy" id="1854586"/>
    <lineage>
        <taxon>Bacteria</taxon>
        <taxon>Bacillati</taxon>
        <taxon>Actinomycetota</taxon>
        <taxon>Actinomycetes</taxon>
        <taxon>Pseudonocardiales</taxon>
        <taxon>Pseudonocardiaceae</taxon>
        <taxon>Amycolatopsis</taxon>
    </lineage>
</organism>
<dbReference type="EMBL" id="NKYE01000004">
    <property type="protein sequence ID" value="OZM73725.1"/>
    <property type="molecule type" value="Genomic_DNA"/>
</dbReference>
<gene>
    <name evidence="2" type="ORF">CFN78_09445</name>
</gene>
<sequence>MLIRREADGDARAVHEVHARAFGDQDAPDRTPVEAPLVDELRAEGDLLPALSFVAIGGDGGVTGHVCCSRATLDGSDAGLVGLGPLGVRPELHRAGIGSALMYTILGAADALGVPAVVLLGEPAYYSRFGFVPAADHDVTAPDPSWGGYFQIRTLGAYRSEHSGAFRYAPAFERL</sequence>
<evidence type="ECO:0000313" key="2">
    <source>
        <dbReference type="EMBL" id="OZM73725.1"/>
    </source>
</evidence>
<evidence type="ECO:0000313" key="3">
    <source>
        <dbReference type="Proteomes" id="UP000242444"/>
    </source>
</evidence>
<dbReference type="CDD" id="cd04301">
    <property type="entry name" value="NAT_SF"/>
    <property type="match status" value="1"/>
</dbReference>
<dbReference type="SUPFAM" id="SSF55729">
    <property type="entry name" value="Acyl-CoA N-acyltransferases (Nat)"/>
    <property type="match status" value="1"/>
</dbReference>
<dbReference type="InterPro" id="IPR016181">
    <property type="entry name" value="Acyl_CoA_acyltransferase"/>
</dbReference>
<dbReference type="InterPro" id="IPR000182">
    <property type="entry name" value="GNAT_dom"/>
</dbReference>
<keyword evidence="3" id="KW-1185">Reference proteome</keyword>
<accession>A0A263D8K5</accession>
<keyword evidence="2" id="KW-0808">Transferase</keyword>
<dbReference type="RefSeq" id="WP_094862242.1">
    <property type="nucleotide sequence ID" value="NZ_NKYE01000004.1"/>
</dbReference>
<dbReference type="Proteomes" id="UP000242444">
    <property type="component" value="Unassembled WGS sequence"/>
</dbReference>
<dbReference type="Gene3D" id="3.40.630.30">
    <property type="match status" value="1"/>
</dbReference>
<reference evidence="2 3" key="1">
    <citation type="submission" date="2017-07" db="EMBL/GenBank/DDBJ databases">
        <title>Amycolatopsis antarcticus sp. nov., isolated from the surface of an Antarcticus brown macroalga.</title>
        <authorList>
            <person name="Wang J."/>
            <person name="Leiva S."/>
            <person name="Huang J."/>
            <person name="Huang Y."/>
        </authorList>
    </citation>
    <scope>NUCLEOTIDE SEQUENCE [LARGE SCALE GENOMIC DNA]</scope>
    <source>
        <strain evidence="2 3">AU-G6</strain>
    </source>
</reference>
<dbReference type="PROSITE" id="PS51186">
    <property type="entry name" value="GNAT"/>
    <property type="match status" value="1"/>
</dbReference>
<protein>
    <submittedName>
        <fullName evidence="2">GNAT family N-acetyltransferase</fullName>
    </submittedName>
</protein>
<name>A0A263D8K5_9PSEU</name>
<dbReference type="GO" id="GO:0016747">
    <property type="term" value="F:acyltransferase activity, transferring groups other than amino-acyl groups"/>
    <property type="evidence" value="ECO:0007669"/>
    <property type="project" value="InterPro"/>
</dbReference>
<feature type="domain" description="N-acetyltransferase" evidence="1">
    <location>
        <begin position="1"/>
        <end position="156"/>
    </location>
</feature>